<evidence type="ECO:0000313" key="5">
    <source>
        <dbReference type="Proteomes" id="UP000240357"/>
    </source>
</evidence>
<name>A0A2T2YAI0_9BACT</name>
<dbReference type="SUPFAM" id="SSF56601">
    <property type="entry name" value="beta-lactamase/transpeptidase-like"/>
    <property type="match status" value="1"/>
</dbReference>
<proteinExistence type="inferred from homology"/>
<gene>
    <name evidence="4" type="primary">dacB</name>
    <name evidence="4" type="ORF">AHMF7605_02665</name>
</gene>
<comment type="caution">
    <text evidence="4">The sequence shown here is derived from an EMBL/GenBank/DDBJ whole genome shotgun (WGS) entry which is preliminary data.</text>
</comment>
<keyword evidence="5" id="KW-1185">Reference proteome</keyword>
<dbReference type="PANTHER" id="PTHR30023">
    <property type="entry name" value="D-ALANYL-D-ALANINE CARBOXYPEPTIDASE"/>
    <property type="match status" value="1"/>
</dbReference>
<evidence type="ECO:0000256" key="1">
    <source>
        <dbReference type="ARBA" id="ARBA00006096"/>
    </source>
</evidence>
<dbReference type="RefSeq" id="WP_106926187.1">
    <property type="nucleotide sequence ID" value="NZ_PYFT01000001.1"/>
</dbReference>
<feature type="chain" id="PRO_5015728710" evidence="3">
    <location>
        <begin position="26"/>
        <end position="344"/>
    </location>
</feature>
<evidence type="ECO:0000256" key="2">
    <source>
        <dbReference type="ARBA" id="ARBA00022801"/>
    </source>
</evidence>
<comment type="similarity">
    <text evidence="1">Belongs to the peptidase S13 family.</text>
</comment>
<evidence type="ECO:0000256" key="3">
    <source>
        <dbReference type="SAM" id="SignalP"/>
    </source>
</evidence>
<dbReference type="Proteomes" id="UP000240357">
    <property type="component" value="Unassembled WGS sequence"/>
</dbReference>
<dbReference type="NCBIfam" id="TIGR00666">
    <property type="entry name" value="PBP4"/>
    <property type="match status" value="1"/>
</dbReference>
<dbReference type="OrthoDB" id="9802627at2"/>
<reference evidence="4 5" key="1">
    <citation type="submission" date="2018-03" db="EMBL/GenBank/DDBJ databases">
        <title>Adhaeribacter sp. HMF7605 Genome sequencing and assembly.</title>
        <authorList>
            <person name="Kang H."/>
            <person name="Kang J."/>
            <person name="Cha I."/>
            <person name="Kim H."/>
            <person name="Joh K."/>
        </authorList>
    </citation>
    <scope>NUCLEOTIDE SEQUENCE [LARGE SCALE GENOMIC DNA]</scope>
    <source>
        <strain evidence="4 5">HMF7605</strain>
    </source>
</reference>
<evidence type="ECO:0000313" key="4">
    <source>
        <dbReference type="EMBL" id="PSR52503.1"/>
    </source>
</evidence>
<keyword evidence="2" id="KW-0378">Hydrolase</keyword>
<dbReference type="PANTHER" id="PTHR30023:SF0">
    <property type="entry name" value="PENICILLIN-SENSITIVE CARBOXYPEPTIDASE A"/>
    <property type="match status" value="1"/>
</dbReference>
<dbReference type="PRINTS" id="PR00922">
    <property type="entry name" value="DADACBPTASE3"/>
</dbReference>
<dbReference type="GO" id="GO:0000270">
    <property type="term" value="P:peptidoglycan metabolic process"/>
    <property type="evidence" value="ECO:0007669"/>
    <property type="project" value="TreeGrafter"/>
</dbReference>
<dbReference type="InterPro" id="IPR012338">
    <property type="entry name" value="Beta-lactam/transpept-like"/>
</dbReference>
<dbReference type="Gene3D" id="3.40.710.10">
    <property type="entry name" value="DD-peptidase/beta-lactamase superfamily"/>
    <property type="match status" value="2"/>
</dbReference>
<keyword evidence="4" id="KW-0645">Protease</keyword>
<keyword evidence="4" id="KW-0121">Carboxypeptidase</keyword>
<accession>A0A2T2YAI0</accession>
<dbReference type="EMBL" id="PYFT01000001">
    <property type="protein sequence ID" value="PSR52503.1"/>
    <property type="molecule type" value="Genomic_DNA"/>
</dbReference>
<dbReference type="InterPro" id="IPR000667">
    <property type="entry name" value="Peptidase_S13"/>
</dbReference>
<feature type="signal peptide" evidence="3">
    <location>
        <begin position="1"/>
        <end position="25"/>
    </location>
</feature>
<organism evidence="4 5">
    <name type="scientific">Adhaeribacter arboris</name>
    <dbReference type="NCBI Taxonomy" id="2072846"/>
    <lineage>
        <taxon>Bacteria</taxon>
        <taxon>Pseudomonadati</taxon>
        <taxon>Bacteroidota</taxon>
        <taxon>Cytophagia</taxon>
        <taxon>Cytophagales</taxon>
        <taxon>Hymenobacteraceae</taxon>
        <taxon>Adhaeribacter</taxon>
    </lineage>
</organism>
<dbReference type="GO" id="GO:0004185">
    <property type="term" value="F:serine-type carboxypeptidase activity"/>
    <property type="evidence" value="ECO:0007669"/>
    <property type="project" value="InterPro"/>
</dbReference>
<keyword evidence="3" id="KW-0732">Signal</keyword>
<dbReference type="Pfam" id="PF02113">
    <property type="entry name" value="Peptidase_S13"/>
    <property type="match status" value="1"/>
</dbReference>
<sequence length="344" mass="38086">MVLFFRFNRILIFFFSAILPTYTQAQIVSEKLTVAFKSFANDAQLRNATTSLYVVDATSGKVIFDKNGKVGLVPASTQKVITSISAYELLGKNFQYQTQFAYSKNKDVASLLIIPSGDPTLGSWRWPGTTEQAIFKKVSQAITKAGVSQIREVLVDHAGWEEEAIPDGWIWQDIGNYYGAGPSKLNWHENQFDIFLKSGKNKGDPVSIVSIKPVLHGYTLQSEVKAAGPETGDKAFIYFPLNAPAGVIRGTIPVDQNKFKISGALPQPTPQFVRTLLDSLGKESGKDYSKVPVKSTRKVSATDYITLCTLVSPPLDSLIFWLNRKSINLYSEALVKTLAFRNKK</sequence>
<dbReference type="AlphaFoldDB" id="A0A2T2YAI0"/>
<dbReference type="GO" id="GO:0006508">
    <property type="term" value="P:proteolysis"/>
    <property type="evidence" value="ECO:0007669"/>
    <property type="project" value="InterPro"/>
</dbReference>
<protein>
    <submittedName>
        <fullName evidence="4">D-alanyl-D-alanine carboxypeptidase/D-alanyl-D-alanine-endopeptidase</fullName>
    </submittedName>
</protein>